<feature type="region of interest" description="Disordered" evidence="2">
    <location>
        <begin position="1"/>
        <end position="108"/>
    </location>
</feature>
<keyword evidence="5" id="KW-1185">Reference proteome</keyword>
<dbReference type="InterPro" id="IPR009060">
    <property type="entry name" value="UBA-like_sf"/>
</dbReference>
<feature type="domain" description="DMA" evidence="3">
    <location>
        <begin position="111"/>
        <end position="147"/>
    </location>
</feature>
<dbReference type="Proteomes" id="UP001209878">
    <property type="component" value="Unassembled WGS sequence"/>
</dbReference>
<evidence type="ECO:0000256" key="1">
    <source>
        <dbReference type="ARBA" id="ARBA00006834"/>
    </source>
</evidence>
<dbReference type="EMBL" id="JAODUO010000002">
    <property type="protein sequence ID" value="KAK2194130.1"/>
    <property type="molecule type" value="Genomic_DNA"/>
</dbReference>
<evidence type="ECO:0000313" key="4">
    <source>
        <dbReference type="EMBL" id="KAK2194130.1"/>
    </source>
</evidence>
<reference evidence="4" key="1">
    <citation type="journal article" date="2023" name="Mol. Biol. Evol.">
        <title>Third-Generation Sequencing Reveals the Adaptive Role of the Epigenome in Three Deep-Sea Polychaetes.</title>
        <authorList>
            <person name="Perez M."/>
            <person name="Aroh O."/>
            <person name="Sun Y."/>
            <person name="Lan Y."/>
            <person name="Juniper S.K."/>
            <person name="Young C.R."/>
            <person name="Angers B."/>
            <person name="Qian P.Y."/>
        </authorList>
    </citation>
    <scope>NUCLEOTIDE SEQUENCE</scope>
    <source>
        <strain evidence="4">R07B-5</strain>
    </source>
</reference>
<dbReference type="InterPro" id="IPR005173">
    <property type="entry name" value="DMA"/>
</dbReference>
<evidence type="ECO:0000313" key="5">
    <source>
        <dbReference type="Proteomes" id="UP001209878"/>
    </source>
</evidence>
<organism evidence="4 5">
    <name type="scientific">Ridgeia piscesae</name>
    <name type="common">Tubeworm</name>
    <dbReference type="NCBI Taxonomy" id="27915"/>
    <lineage>
        <taxon>Eukaryota</taxon>
        <taxon>Metazoa</taxon>
        <taxon>Spiralia</taxon>
        <taxon>Lophotrochozoa</taxon>
        <taxon>Annelida</taxon>
        <taxon>Polychaeta</taxon>
        <taxon>Sedentaria</taxon>
        <taxon>Canalipalpata</taxon>
        <taxon>Sabellida</taxon>
        <taxon>Siboglinidae</taxon>
        <taxon>Ridgeia</taxon>
    </lineage>
</organism>
<accession>A0AAD9PGA8</accession>
<dbReference type="SUPFAM" id="SSF46934">
    <property type="entry name" value="UBA-like"/>
    <property type="match status" value="1"/>
</dbReference>
<comment type="similarity">
    <text evidence="1">Belongs to the DMRT family.</text>
</comment>
<gene>
    <name evidence="4" type="ORF">NP493_2g10030</name>
</gene>
<comment type="caution">
    <text evidence="4">The sequence shown here is derived from an EMBL/GenBank/DDBJ whole genome shotgun (WGS) entry which is preliminary data.</text>
</comment>
<name>A0AAD9PGA8_RIDPI</name>
<proteinExistence type="inferred from homology"/>
<protein>
    <recommendedName>
        <fullName evidence="3">DMA domain-containing protein</fullName>
    </recommendedName>
</protein>
<feature type="compositionally biased region" description="Low complexity" evidence="2">
    <location>
        <begin position="78"/>
        <end position="108"/>
    </location>
</feature>
<sequence length="270" mass="28830">MNYEPPRKRPALCREDSEGCRPSSMAPYRPPSPPPGFTSPAVTPDDVPPKLVIVTDKRLEADDTEGSRAYTPSESPKSAGHTPTSSATSGAGSPVETEPWSPSSVPVSPRRAPIDLLFLLFPRVKRSELQLTLQDCQGNFLQAIEQVLTNHAADPSLLYSSAPPLPPSPYALTGRLNYSSPAADDAKSAFSPLAMGPSPLSYGYTSASGRSLFLPYPPAFLPNLATFSYNYNAMATAAAVSLESHKSDVSVDDAQSHLYSYATPTAEKIN</sequence>
<evidence type="ECO:0000259" key="3">
    <source>
        <dbReference type="Pfam" id="PF03474"/>
    </source>
</evidence>
<dbReference type="AlphaFoldDB" id="A0AAD9PGA8"/>
<dbReference type="Pfam" id="PF03474">
    <property type="entry name" value="DMA"/>
    <property type="match status" value="1"/>
</dbReference>
<evidence type="ECO:0000256" key="2">
    <source>
        <dbReference type="SAM" id="MobiDB-lite"/>
    </source>
</evidence>
<feature type="compositionally biased region" description="Pro residues" evidence="2">
    <location>
        <begin position="28"/>
        <end position="37"/>
    </location>
</feature>